<feature type="domain" description="Helicase C-terminal" evidence="2">
    <location>
        <begin position="258"/>
        <end position="427"/>
    </location>
</feature>
<dbReference type="InterPro" id="IPR006935">
    <property type="entry name" value="Helicase/UvrB_N"/>
</dbReference>
<dbReference type="Gene3D" id="3.40.50.300">
    <property type="entry name" value="P-loop containing nucleotide triphosphate hydrolases"/>
    <property type="match status" value="2"/>
</dbReference>
<dbReference type="Pfam" id="PF00271">
    <property type="entry name" value="Helicase_C"/>
    <property type="match status" value="1"/>
</dbReference>
<dbReference type="PROSITE" id="PS51194">
    <property type="entry name" value="HELICASE_CTER"/>
    <property type="match status" value="1"/>
</dbReference>
<evidence type="ECO:0000313" key="4">
    <source>
        <dbReference type="Proteomes" id="UP000249542"/>
    </source>
</evidence>
<feature type="domain" description="Helicase ATP-binding" evidence="1">
    <location>
        <begin position="53"/>
        <end position="205"/>
    </location>
</feature>
<evidence type="ECO:0000259" key="2">
    <source>
        <dbReference type="PROSITE" id="PS51194"/>
    </source>
</evidence>
<dbReference type="EMBL" id="QKYV01000002">
    <property type="protein sequence ID" value="PZW42648.1"/>
    <property type="molecule type" value="Genomic_DNA"/>
</dbReference>
<organism evidence="3 4">
    <name type="scientific">Mesonia algae</name>
    <dbReference type="NCBI Taxonomy" id="213248"/>
    <lineage>
        <taxon>Bacteria</taxon>
        <taxon>Pseudomonadati</taxon>
        <taxon>Bacteroidota</taxon>
        <taxon>Flavobacteriia</taxon>
        <taxon>Flavobacteriales</taxon>
        <taxon>Flavobacteriaceae</taxon>
        <taxon>Mesonia</taxon>
    </lineage>
</organism>
<evidence type="ECO:0000313" key="3">
    <source>
        <dbReference type="EMBL" id="PZW42648.1"/>
    </source>
</evidence>
<dbReference type="CDD" id="cd18799">
    <property type="entry name" value="SF2_C_EcoAI-like"/>
    <property type="match status" value="1"/>
</dbReference>
<dbReference type="GO" id="GO:0016787">
    <property type="term" value="F:hydrolase activity"/>
    <property type="evidence" value="ECO:0007669"/>
    <property type="project" value="InterPro"/>
</dbReference>
<dbReference type="SUPFAM" id="SSF52540">
    <property type="entry name" value="P-loop containing nucleoside triphosphate hydrolases"/>
    <property type="match status" value="1"/>
</dbReference>
<comment type="caution">
    <text evidence="3">The sequence shown here is derived from an EMBL/GenBank/DDBJ whole genome shotgun (WGS) entry which is preliminary data.</text>
</comment>
<dbReference type="GO" id="GO:0003677">
    <property type="term" value="F:DNA binding"/>
    <property type="evidence" value="ECO:0007669"/>
    <property type="project" value="InterPro"/>
</dbReference>
<dbReference type="Pfam" id="PF04851">
    <property type="entry name" value="ResIII"/>
    <property type="match status" value="1"/>
</dbReference>
<dbReference type="GO" id="GO:0005829">
    <property type="term" value="C:cytosol"/>
    <property type="evidence" value="ECO:0007669"/>
    <property type="project" value="TreeGrafter"/>
</dbReference>
<dbReference type="Proteomes" id="UP000249542">
    <property type="component" value="Unassembled WGS sequence"/>
</dbReference>
<sequence>MLNNFNKPLKLRNFAGFYKKNKKEEISFMREKIVEKELYDYQERDLQKIFTYLNDAPDNFNLLYQLPTGGGKTVVFSEIVRRYIEQTNKKVVILTHRIELCKQTSKMLNGFGVRNKIINSKVKELPDQDEYQCFVAMVETLNNRLNDEKLEVDNVGLVIIDEAHYNSFTKLFKYFEDSFILGVTATPLSSNIKLPMKDNYKELIVGNSIPSLIEKGFLAKAETYSYDVGLTSLQVGINGDYTVKSSEDLYTNMSMQEKLVQAYEERCKGKKTLIFNNGINTSWYVYQTFKDAGYEVRHLDNTHSKKERKEILKWFKHKPDAILTSVSILTTGFDEPTVENIILNRATKSLTLYYQMIGRGSRKLPHKDIFNVIDLGNNAARFGMWDAPVDWQQIFKNPDYFLENITGDEEIEREFKYKMPEEVRELFKNSENIEFDIKKAYNEAVNNGQKSKAVLEESVNQHAQMCAENSEDVFDARILARELKDDIRDRVKRYSYCIINNTKNYRDWLFEDYNRKLRSRINDLFQE</sequence>
<dbReference type="InterPro" id="IPR050742">
    <property type="entry name" value="Helicase_Restrict-Modif_Enz"/>
</dbReference>
<gene>
    <name evidence="3" type="ORF">LX95_00964</name>
</gene>
<dbReference type="InterPro" id="IPR001650">
    <property type="entry name" value="Helicase_C-like"/>
</dbReference>
<dbReference type="PANTHER" id="PTHR47396">
    <property type="entry name" value="TYPE I RESTRICTION ENZYME ECOKI R PROTEIN"/>
    <property type="match status" value="1"/>
</dbReference>
<dbReference type="AlphaFoldDB" id="A0A2W7I936"/>
<name>A0A2W7I936_9FLAO</name>
<dbReference type="PANTHER" id="PTHR47396:SF1">
    <property type="entry name" value="ATP-DEPENDENT HELICASE IRC3-RELATED"/>
    <property type="match status" value="1"/>
</dbReference>
<dbReference type="GO" id="GO:0004386">
    <property type="term" value="F:helicase activity"/>
    <property type="evidence" value="ECO:0007669"/>
    <property type="project" value="UniProtKB-KW"/>
</dbReference>
<dbReference type="InterPro" id="IPR027417">
    <property type="entry name" value="P-loop_NTPase"/>
</dbReference>
<reference evidence="3 4" key="1">
    <citation type="submission" date="2018-06" db="EMBL/GenBank/DDBJ databases">
        <title>Genomic Encyclopedia of Archaeal and Bacterial Type Strains, Phase II (KMG-II): from individual species to whole genera.</title>
        <authorList>
            <person name="Goeker M."/>
        </authorList>
    </citation>
    <scope>NUCLEOTIDE SEQUENCE [LARGE SCALE GENOMIC DNA]</scope>
    <source>
        <strain evidence="3 4">DSM 15361</strain>
    </source>
</reference>
<protein>
    <submittedName>
        <fullName evidence="3">Superfamily II DNA or RNA helicase</fullName>
    </submittedName>
</protein>
<dbReference type="PROSITE" id="PS51192">
    <property type="entry name" value="HELICASE_ATP_BIND_1"/>
    <property type="match status" value="1"/>
</dbReference>
<dbReference type="InterPro" id="IPR014001">
    <property type="entry name" value="Helicase_ATP-bd"/>
</dbReference>
<accession>A0A2W7I936</accession>
<dbReference type="SMART" id="SM00487">
    <property type="entry name" value="DEXDc"/>
    <property type="match status" value="1"/>
</dbReference>
<dbReference type="GO" id="GO:0005524">
    <property type="term" value="F:ATP binding"/>
    <property type="evidence" value="ECO:0007669"/>
    <property type="project" value="InterPro"/>
</dbReference>
<dbReference type="SMART" id="SM00490">
    <property type="entry name" value="HELICc"/>
    <property type="match status" value="1"/>
</dbReference>
<keyword evidence="3" id="KW-0347">Helicase</keyword>
<keyword evidence="3" id="KW-0067">ATP-binding</keyword>
<evidence type="ECO:0000259" key="1">
    <source>
        <dbReference type="PROSITE" id="PS51192"/>
    </source>
</evidence>
<keyword evidence="4" id="KW-1185">Reference proteome</keyword>
<proteinExistence type="predicted"/>
<keyword evidence="3" id="KW-0378">Hydrolase</keyword>
<keyword evidence="3" id="KW-0547">Nucleotide-binding</keyword>